<dbReference type="InterPro" id="IPR036412">
    <property type="entry name" value="HAD-like_sf"/>
</dbReference>
<dbReference type="GO" id="GO:0016020">
    <property type="term" value="C:membrane"/>
    <property type="evidence" value="ECO:0007669"/>
    <property type="project" value="UniProtKB-SubCell"/>
</dbReference>
<dbReference type="SUPFAM" id="SSF81665">
    <property type="entry name" value="Calcium ATPase, transmembrane domain M"/>
    <property type="match status" value="1"/>
</dbReference>
<keyword evidence="11 13" id="KW-0472">Membrane</keyword>
<dbReference type="SFLD" id="SFLDG00002">
    <property type="entry name" value="C1.7:_P-type_atpase_like"/>
    <property type="match status" value="1"/>
</dbReference>
<dbReference type="SFLD" id="SFLDF00027">
    <property type="entry name" value="p-type_atpase"/>
    <property type="match status" value="1"/>
</dbReference>
<name>I7LXL7_TETTS</name>
<evidence type="ECO:0000256" key="2">
    <source>
        <dbReference type="ARBA" id="ARBA00006000"/>
    </source>
</evidence>
<dbReference type="KEGG" id="tet:TTHERM_00469350"/>
<evidence type="ECO:0000256" key="7">
    <source>
        <dbReference type="ARBA" id="ARBA00022840"/>
    </source>
</evidence>
<dbReference type="AlphaFoldDB" id="I7LXL7"/>
<keyword evidence="8 13" id="KW-0460">Magnesium</keyword>
<keyword evidence="7 13" id="KW-0067">ATP-binding</keyword>
<gene>
    <name evidence="16" type="ORF">TTHERM_00469350</name>
</gene>
<evidence type="ECO:0000256" key="12">
    <source>
        <dbReference type="ARBA" id="ARBA00049360"/>
    </source>
</evidence>
<feature type="transmembrane region" description="Helical" evidence="13">
    <location>
        <begin position="415"/>
        <end position="434"/>
    </location>
</feature>
<evidence type="ECO:0000256" key="11">
    <source>
        <dbReference type="ARBA" id="ARBA00023136"/>
    </source>
</evidence>
<keyword evidence="6 13" id="KW-0547">Nucleotide-binding</keyword>
<evidence type="ECO:0000256" key="10">
    <source>
        <dbReference type="ARBA" id="ARBA00022989"/>
    </source>
</evidence>
<evidence type="ECO:0000256" key="9">
    <source>
        <dbReference type="ARBA" id="ARBA00022967"/>
    </source>
</evidence>
<dbReference type="OMA" id="TAFVACM"/>
<evidence type="ECO:0000259" key="14">
    <source>
        <dbReference type="Pfam" id="PF00122"/>
    </source>
</evidence>
<evidence type="ECO:0000259" key="15">
    <source>
        <dbReference type="Pfam" id="PF12409"/>
    </source>
</evidence>
<evidence type="ECO:0000256" key="5">
    <source>
        <dbReference type="ARBA" id="ARBA00022723"/>
    </source>
</evidence>
<dbReference type="InterPro" id="IPR044492">
    <property type="entry name" value="P_typ_ATPase_HD_dom"/>
</dbReference>
<dbReference type="InterPro" id="IPR018303">
    <property type="entry name" value="ATPase_P-typ_P_site"/>
</dbReference>
<dbReference type="EMBL" id="GG662441">
    <property type="protein sequence ID" value="EAS04886.1"/>
    <property type="molecule type" value="Genomic_DNA"/>
</dbReference>
<dbReference type="SUPFAM" id="SSF81660">
    <property type="entry name" value="Metal cation-transporting ATPase, ATP-binding domain N"/>
    <property type="match status" value="1"/>
</dbReference>
<feature type="transmembrane region" description="Helical" evidence="13">
    <location>
        <begin position="59"/>
        <end position="76"/>
    </location>
</feature>
<feature type="transmembrane region" description="Helical" evidence="13">
    <location>
        <begin position="935"/>
        <end position="955"/>
    </location>
</feature>
<protein>
    <recommendedName>
        <fullName evidence="13">Cation-transporting ATPase</fullName>
        <ecNumber evidence="13">7.2.2.-</ecNumber>
    </recommendedName>
</protein>
<feature type="transmembrane region" description="Helical" evidence="13">
    <location>
        <begin position="213"/>
        <end position="231"/>
    </location>
</feature>
<dbReference type="PANTHER" id="PTHR45630:SF8">
    <property type="entry name" value="CATION-TRANSPORTING ATPASE"/>
    <property type="match status" value="1"/>
</dbReference>
<dbReference type="SFLD" id="SFLDS00003">
    <property type="entry name" value="Haloacid_Dehalogenase"/>
    <property type="match status" value="1"/>
</dbReference>
<accession>I7LXL7</accession>
<feature type="transmembrane region" description="Helical" evidence="13">
    <location>
        <begin position="1068"/>
        <end position="1086"/>
    </location>
</feature>
<dbReference type="PANTHER" id="PTHR45630">
    <property type="entry name" value="CATION-TRANSPORTING ATPASE-RELATED"/>
    <property type="match status" value="1"/>
</dbReference>
<dbReference type="InterPro" id="IPR047819">
    <property type="entry name" value="P5A-ATPase_N"/>
</dbReference>
<dbReference type="PRINTS" id="PR00119">
    <property type="entry name" value="CATATPASE"/>
</dbReference>
<dbReference type="InterPro" id="IPR059000">
    <property type="entry name" value="ATPase_P-type_domA"/>
</dbReference>
<dbReference type="NCBIfam" id="TIGR01494">
    <property type="entry name" value="ATPase_P-type"/>
    <property type="match status" value="2"/>
</dbReference>
<dbReference type="Pfam" id="PF00122">
    <property type="entry name" value="E1-E2_ATPase"/>
    <property type="match status" value="1"/>
</dbReference>
<dbReference type="Gene3D" id="3.40.1110.10">
    <property type="entry name" value="Calcium-transporting ATPase, cytoplasmic domain N"/>
    <property type="match status" value="1"/>
</dbReference>
<feature type="transmembrane region" description="Helical" evidence="13">
    <location>
        <begin position="372"/>
        <end position="395"/>
    </location>
</feature>
<comment type="subcellular location">
    <subcellularLocation>
        <location evidence="1 13">Membrane</location>
        <topology evidence="1 13">Multi-pass membrane protein</topology>
    </subcellularLocation>
</comment>
<evidence type="ECO:0000256" key="3">
    <source>
        <dbReference type="ARBA" id="ARBA00022553"/>
    </source>
</evidence>
<dbReference type="InterPro" id="IPR023214">
    <property type="entry name" value="HAD_sf"/>
</dbReference>
<dbReference type="InterPro" id="IPR006544">
    <property type="entry name" value="P-type_TPase_V"/>
</dbReference>
<dbReference type="PROSITE" id="PS00154">
    <property type="entry name" value="ATPASE_E1_E2"/>
    <property type="match status" value="1"/>
</dbReference>
<dbReference type="GO" id="GO:0019829">
    <property type="term" value="F:ATPase-coupled monoatomic cation transmembrane transporter activity"/>
    <property type="evidence" value="ECO:0007669"/>
    <property type="project" value="UniProtKB-UniRule"/>
</dbReference>
<feature type="domain" description="P5B-type ATPase N-terminal" evidence="15">
    <location>
        <begin position="48"/>
        <end position="121"/>
    </location>
</feature>
<dbReference type="EC" id="7.2.2.-" evidence="13"/>
<dbReference type="NCBIfam" id="TIGR01657">
    <property type="entry name" value="P-ATPase-V"/>
    <property type="match status" value="1"/>
</dbReference>
<dbReference type="GO" id="GO:0005524">
    <property type="term" value="F:ATP binding"/>
    <property type="evidence" value="ECO:0007669"/>
    <property type="project" value="UniProtKB-UniRule"/>
</dbReference>
<dbReference type="GO" id="GO:0046872">
    <property type="term" value="F:metal ion binding"/>
    <property type="evidence" value="ECO:0007669"/>
    <property type="project" value="UniProtKB-UniRule"/>
</dbReference>
<proteinExistence type="inferred from homology"/>
<dbReference type="GO" id="GO:0140358">
    <property type="term" value="F:P-type transmembrane transporter activity"/>
    <property type="evidence" value="ECO:0007669"/>
    <property type="project" value="InterPro"/>
</dbReference>
<feature type="transmembrane region" description="Helical" evidence="13">
    <location>
        <begin position="866"/>
        <end position="885"/>
    </location>
</feature>
<dbReference type="STRING" id="312017.I7LXL7"/>
<feature type="transmembrane region" description="Helical" evidence="13">
    <location>
        <begin position="897"/>
        <end position="914"/>
    </location>
</feature>
<dbReference type="GO" id="GO:0016887">
    <property type="term" value="F:ATP hydrolysis activity"/>
    <property type="evidence" value="ECO:0007669"/>
    <property type="project" value="InterPro"/>
</dbReference>
<dbReference type="SUPFAM" id="SSF81653">
    <property type="entry name" value="Calcium ATPase, transduction domain A"/>
    <property type="match status" value="1"/>
</dbReference>
<dbReference type="Proteomes" id="UP000009168">
    <property type="component" value="Unassembled WGS sequence"/>
</dbReference>
<keyword evidence="4 13" id="KW-0812">Transmembrane</keyword>
<keyword evidence="10 13" id="KW-1133">Transmembrane helix</keyword>
<dbReference type="InterPro" id="IPR023298">
    <property type="entry name" value="ATPase_P-typ_TM_dom_sf"/>
</dbReference>
<evidence type="ECO:0000256" key="4">
    <source>
        <dbReference type="ARBA" id="ARBA00022692"/>
    </source>
</evidence>
<feature type="domain" description="P-type ATPase A" evidence="14">
    <location>
        <begin position="247"/>
        <end position="357"/>
    </location>
</feature>
<comment type="catalytic activity">
    <reaction evidence="12 13">
        <text>ATP + H2O = ADP + phosphate + H(+)</text>
        <dbReference type="Rhea" id="RHEA:13065"/>
        <dbReference type="ChEBI" id="CHEBI:15377"/>
        <dbReference type="ChEBI" id="CHEBI:15378"/>
        <dbReference type="ChEBI" id="CHEBI:30616"/>
        <dbReference type="ChEBI" id="CHEBI:43474"/>
        <dbReference type="ChEBI" id="CHEBI:456216"/>
    </reaction>
</comment>
<dbReference type="FunCoup" id="I7LXL7">
    <property type="interactions" value="48"/>
</dbReference>
<keyword evidence="3" id="KW-0597">Phosphoprotein</keyword>
<dbReference type="RefSeq" id="XP_001025131.1">
    <property type="nucleotide sequence ID" value="XM_001025131.1"/>
</dbReference>
<keyword evidence="9 13" id="KW-1278">Translocase</keyword>
<organism evidence="16 17">
    <name type="scientific">Tetrahymena thermophila (strain SB210)</name>
    <dbReference type="NCBI Taxonomy" id="312017"/>
    <lineage>
        <taxon>Eukaryota</taxon>
        <taxon>Sar</taxon>
        <taxon>Alveolata</taxon>
        <taxon>Ciliophora</taxon>
        <taxon>Intramacronucleata</taxon>
        <taxon>Oligohymenophorea</taxon>
        <taxon>Hymenostomatida</taxon>
        <taxon>Tetrahymenina</taxon>
        <taxon>Tetrahymenidae</taxon>
        <taxon>Tetrahymena</taxon>
    </lineage>
</organism>
<feature type="transmembrane region" description="Helical" evidence="13">
    <location>
        <begin position="183"/>
        <end position="207"/>
    </location>
</feature>
<dbReference type="Gene3D" id="2.70.150.10">
    <property type="entry name" value="Calcium-transporting ATPase, cytoplasmic transduction domain A"/>
    <property type="match status" value="1"/>
</dbReference>
<dbReference type="OrthoDB" id="289856at2759"/>
<reference evidence="17" key="1">
    <citation type="journal article" date="2006" name="PLoS Biol.">
        <title>Macronuclear genome sequence of the ciliate Tetrahymena thermophila, a model eukaryote.</title>
        <authorList>
            <person name="Eisen J.A."/>
            <person name="Coyne R.S."/>
            <person name="Wu M."/>
            <person name="Wu D."/>
            <person name="Thiagarajan M."/>
            <person name="Wortman J.R."/>
            <person name="Badger J.H."/>
            <person name="Ren Q."/>
            <person name="Amedeo P."/>
            <person name="Jones K.M."/>
            <person name="Tallon L.J."/>
            <person name="Delcher A.L."/>
            <person name="Salzberg S.L."/>
            <person name="Silva J.C."/>
            <person name="Haas B.J."/>
            <person name="Majoros W.H."/>
            <person name="Farzad M."/>
            <person name="Carlton J.M."/>
            <person name="Smith R.K. Jr."/>
            <person name="Garg J."/>
            <person name="Pearlman R.E."/>
            <person name="Karrer K.M."/>
            <person name="Sun L."/>
            <person name="Manning G."/>
            <person name="Elde N.C."/>
            <person name="Turkewitz A.P."/>
            <person name="Asai D.J."/>
            <person name="Wilkes D.E."/>
            <person name="Wang Y."/>
            <person name="Cai H."/>
            <person name="Collins K."/>
            <person name="Stewart B.A."/>
            <person name="Lee S.R."/>
            <person name="Wilamowska K."/>
            <person name="Weinberg Z."/>
            <person name="Ruzzo W.L."/>
            <person name="Wloga D."/>
            <person name="Gaertig J."/>
            <person name="Frankel J."/>
            <person name="Tsao C.-C."/>
            <person name="Gorovsky M.A."/>
            <person name="Keeling P.J."/>
            <person name="Waller R.F."/>
            <person name="Patron N.J."/>
            <person name="Cherry J.M."/>
            <person name="Stover N.A."/>
            <person name="Krieger C.J."/>
            <person name="del Toro C."/>
            <person name="Ryder H.F."/>
            <person name="Williamson S.C."/>
            <person name="Barbeau R.A."/>
            <person name="Hamilton E.P."/>
            <person name="Orias E."/>
        </authorList>
    </citation>
    <scope>NUCLEOTIDE SEQUENCE [LARGE SCALE GENOMIC DNA]</scope>
    <source>
        <strain evidence="17">SB210</strain>
    </source>
</reference>
<evidence type="ECO:0000256" key="8">
    <source>
        <dbReference type="ARBA" id="ARBA00022842"/>
    </source>
</evidence>
<dbReference type="Gene3D" id="3.40.50.1000">
    <property type="entry name" value="HAD superfamily/HAD-like"/>
    <property type="match status" value="1"/>
</dbReference>
<dbReference type="InterPro" id="IPR008250">
    <property type="entry name" value="ATPase_P-typ_transduc_dom_A_sf"/>
</dbReference>
<dbReference type="InterPro" id="IPR001757">
    <property type="entry name" value="P_typ_ATPase"/>
</dbReference>
<dbReference type="GeneID" id="7833673"/>
<dbReference type="SUPFAM" id="SSF56784">
    <property type="entry name" value="HAD-like"/>
    <property type="match status" value="1"/>
</dbReference>
<evidence type="ECO:0000313" key="16">
    <source>
        <dbReference type="EMBL" id="EAS04886.1"/>
    </source>
</evidence>
<dbReference type="InterPro" id="IPR023299">
    <property type="entry name" value="ATPase_P-typ_cyto_dom_N"/>
</dbReference>
<dbReference type="InParanoid" id="I7LXL7"/>
<dbReference type="HOGENOM" id="CLU_001828_0_0_1"/>
<feature type="transmembrane region" description="Helical" evidence="13">
    <location>
        <begin position="988"/>
        <end position="1007"/>
    </location>
</feature>
<dbReference type="eggNOG" id="KOG0208">
    <property type="taxonomic scope" value="Eukaryota"/>
</dbReference>
<sequence length="1142" mass="130927">MAEVVDINQQSTQIGMGHQKRVYPKKGVKFTLYPNCQEECQIQSIHFIKQSVTVFVMEIMFYLITGGLGLVVLHWVPIWRFMLFFKVVNEQEATGVCVFGPDDDLKILKFVKIKGRNSKIFQYRFQRYIYQDEMFIPFFENVFDMKNSEIIQFPQNNVVDASRISVSQEKNGMNCTDIPDQGLFVMCMLELFTPFYFFQIGSCTLWFFEGYIYYAYIILCCAFLGYWFGIFEERTNFLRLKKFSYQRYKVEVIRNGEKKEILNNEVIFGDIIELKKGEVACCDLVVTQGSAIVNESMLTGESIPIVKTPIQQDNEKFHEIKQNIIYSGSIILQTSNLRCQAFRLGFETLRGNLIRSIMYPKKHSQISFSKDSLFFILIMGLCALISFLASVKTFMQKLDDGMIESSDVLLRCFDLITISVPPALPTCLSFGINFSMRRLARCKIYCINHQKINICGIVRILCFDKTGTLTENLLSFKMVSAYEQGQFKEVSEAKDLSKVQRLIIGACHTLQNFNGQSVGDPLDQEMFNNSGWKISDKTEEELQKEGNGVIQEIYDSASNEKIEVLKCFQFESEFERMSTIVRYQGETYLLTKGAPERLKTISNPQSIPQGNNENGYTEKLRSYTQQGYRVISLCYKKIDANSIGSPRDQLEQGLNYVGYLIFENKLKPETIPNIQKLQEAKIQIHMVTGDNPITSLNIAKQCLLLNPSLNTYILDYSNHRILCEVNGVSNEIENLDTILQTKNIELVITGNFFEKFFDENAENNKIQTISTLLYLCKVYARMKPNQKQTLIRLMQKYANKKGYTFIGMCGDGANDCSALKDADMGISLGEAEASIAASFTSKILNISAAEYALREGRCCLTTSFQCFKFMALYSMIQVTTTAILYQRGSVPSDFQFLYWDLFIIFPLAFLLGLTEASDKLNTEQPTHRLFSPPNVISITGLGIVQLCFQIIVVAVTSTQSWYIDPITFQNESGMSPSDLLQNSFDNTVLYWISNFQYITCIIAFSLGSVHKKPFYTNRYFTTYLTLITALSIYMLYTEQYDVVDFFMLYPQLTNVDGTTIITEMVYKWRWAVLGFIILNSLINIIYEKYIVKIIVKKLESKYPKLVYEGVSTAPVYNNAKNNEESNSLKIDNQLQNQSDKSN</sequence>
<evidence type="ECO:0000256" key="6">
    <source>
        <dbReference type="ARBA" id="ARBA00022741"/>
    </source>
</evidence>
<evidence type="ECO:0000256" key="13">
    <source>
        <dbReference type="RuleBase" id="RU362082"/>
    </source>
</evidence>
<keyword evidence="17" id="KW-1185">Reference proteome</keyword>
<comment type="similarity">
    <text evidence="2 13">Belongs to the cation transport ATPase (P-type) (TC 3.A.3) family. Type V subfamily.</text>
</comment>
<evidence type="ECO:0000313" key="17">
    <source>
        <dbReference type="Proteomes" id="UP000009168"/>
    </source>
</evidence>
<dbReference type="Pfam" id="PF13246">
    <property type="entry name" value="Cation_ATPase"/>
    <property type="match status" value="1"/>
</dbReference>
<feature type="transmembrane region" description="Helical" evidence="13">
    <location>
        <begin position="1019"/>
        <end position="1036"/>
    </location>
</feature>
<evidence type="ECO:0000256" key="1">
    <source>
        <dbReference type="ARBA" id="ARBA00004141"/>
    </source>
</evidence>
<keyword evidence="5 13" id="KW-0479">Metal-binding</keyword>
<dbReference type="Pfam" id="PF12409">
    <property type="entry name" value="P5-ATPase"/>
    <property type="match status" value="1"/>
</dbReference>